<dbReference type="Pfam" id="PF06577">
    <property type="entry name" value="EipA"/>
    <property type="match status" value="1"/>
</dbReference>
<name>A0A2W5KJE2_ANCNO</name>
<comment type="caution">
    <text evidence="2">The sequence shown here is derived from an EMBL/GenBank/DDBJ whole genome shotgun (WGS) entry which is preliminary data.</text>
</comment>
<dbReference type="Proteomes" id="UP000249577">
    <property type="component" value="Unassembled WGS sequence"/>
</dbReference>
<evidence type="ECO:0000256" key="1">
    <source>
        <dbReference type="SAM" id="SignalP"/>
    </source>
</evidence>
<proteinExistence type="predicted"/>
<feature type="chain" id="PRO_5015839303" evidence="1">
    <location>
        <begin position="25"/>
        <end position="211"/>
    </location>
</feature>
<evidence type="ECO:0000313" key="3">
    <source>
        <dbReference type="Proteomes" id="UP000249577"/>
    </source>
</evidence>
<dbReference type="EMBL" id="QFPN01000003">
    <property type="protein sequence ID" value="PZQ17121.1"/>
    <property type="molecule type" value="Genomic_DNA"/>
</dbReference>
<accession>A0A2W5KJE2</accession>
<dbReference type="AlphaFoldDB" id="A0A2W5KJE2"/>
<organism evidence="2 3">
    <name type="scientific">Ancylobacter novellus</name>
    <name type="common">Thiobacillus novellus</name>
    <dbReference type="NCBI Taxonomy" id="921"/>
    <lineage>
        <taxon>Bacteria</taxon>
        <taxon>Pseudomonadati</taxon>
        <taxon>Pseudomonadota</taxon>
        <taxon>Alphaproteobacteria</taxon>
        <taxon>Hyphomicrobiales</taxon>
        <taxon>Xanthobacteraceae</taxon>
        <taxon>Ancylobacter</taxon>
    </lineage>
</organism>
<sequence length="211" mass="22213">MMWKSLVAGLALGAALAAPTSASAQYSGPRASNAAYSQDDAYGSPRKTYSSGEIVDRGHRFFGSTTRGLAGVVEKAVSTWGEPDAYILGEEGSGAFVGGLRYGEGKLFTQGGARSDAGDMHVYWQGPSLGFDFGGDGARTMILVYNLTSPDMLFSRFAGVNGSAYLVGGFGMTALKDYNVVLVPIRTGVGARLGVNVGYLKFTRNSTWNPF</sequence>
<feature type="signal peptide" evidence="1">
    <location>
        <begin position="1"/>
        <end position="24"/>
    </location>
</feature>
<evidence type="ECO:0000313" key="2">
    <source>
        <dbReference type="EMBL" id="PZQ17121.1"/>
    </source>
</evidence>
<protein>
    <submittedName>
        <fullName evidence="2">DUF1134 domain-containing protein</fullName>
    </submittedName>
</protein>
<reference evidence="2 3" key="1">
    <citation type="submission" date="2017-08" db="EMBL/GenBank/DDBJ databases">
        <title>Infants hospitalized years apart are colonized by the same room-sourced microbial strains.</title>
        <authorList>
            <person name="Brooks B."/>
            <person name="Olm M.R."/>
            <person name="Firek B.A."/>
            <person name="Baker R."/>
            <person name="Thomas B.C."/>
            <person name="Morowitz M.J."/>
            <person name="Banfield J.F."/>
        </authorList>
    </citation>
    <scope>NUCLEOTIDE SEQUENCE [LARGE SCALE GENOMIC DNA]</scope>
    <source>
        <strain evidence="2">S2_005_003_R2_43</strain>
    </source>
</reference>
<gene>
    <name evidence="2" type="ORF">DI565_07015</name>
</gene>
<dbReference type="InterPro" id="IPR008325">
    <property type="entry name" value="EipA-like"/>
</dbReference>
<dbReference type="PIRSF" id="PIRSF033924">
    <property type="entry name" value="UCP033924"/>
    <property type="match status" value="1"/>
</dbReference>
<keyword evidence="1" id="KW-0732">Signal</keyword>